<name>A0A2Z2NQ66_9GAMM</name>
<dbReference type="Gene3D" id="2.60.40.4070">
    <property type="match status" value="1"/>
</dbReference>
<dbReference type="KEGG" id="gai:IMCC3135_08545"/>
<dbReference type="EMBL" id="CP018632">
    <property type="protein sequence ID" value="ASJ71808.1"/>
    <property type="molecule type" value="Genomic_DNA"/>
</dbReference>
<evidence type="ECO:0000256" key="2">
    <source>
        <dbReference type="ARBA" id="ARBA00016013"/>
    </source>
</evidence>
<evidence type="ECO:0000259" key="6">
    <source>
        <dbReference type="Pfam" id="PF13860"/>
    </source>
</evidence>
<dbReference type="InterPro" id="IPR025965">
    <property type="entry name" value="FlgD/Vpr_Ig-like"/>
</dbReference>
<dbReference type="AlphaFoldDB" id="A0A2Z2NQ66"/>
<evidence type="ECO:0000313" key="9">
    <source>
        <dbReference type="Proteomes" id="UP000250079"/>
    </source>
</evidence>
<evidence type="ECO:0000259" key="7">
    <source>
        <dbReference type="Pfam" id="PF13861"/>
    </source>
</evidence>
<keyword evidence="3 5" id="KW-1005">Bacterial flagellum biogenesis</keyword>
<proteinExistence type="inferred from homology"/>
<comment type="similarity">
    <text evidence="1 5">Belongs to the FlgD family.</text>
</comment>
<comment type="function">
    <text evidence="4 5">Required for flagellar hook formation. May act as a scaffolding protein.</text>
</comment>
<dbReference type="Proteomes" id="UP000250079">
    <property type="component" value="Chromosome"/>
</dbReference>
<sequence length="233" mass="24739">MATVDAAALGEQYTLAAQSTPTYNKELGQDEFLELMTAQLKNQDPMEPMDNGEFLGQMAQFSTVSGIEKMQIALDNLSATYASGQTLQSTQLVGQEVLIESDTMELTDSGETSGAFDLDVASGNVIVNIADRSGTVVRQIDMGGVEAGRHTFSWDGMDNRGSKVPAGTYTANVSVQQGDEFTAASVLTSRIIESVEFGAGGQSTLNTKQGDVLTIADIRQIRSNNSTASDTTQ</sequence>
<dbReference type="InterPro" id="IPR025963">
    <property type="entry name" value="FLgD_Tudor"/>
</dbReference>
<gene>
    <name evidence="8" type="primary">flgD</name>
    <name evidence="8" type="ORF">IMCC3135_08545</name>
</gene>
<dbReference type="Gene3D" id="2.30.30.910">
    <property type="match status" value="1"/>
</dbReference>
<dbReference type="InterPro" id="IPR005648">
    <property type="entry name" value="FlgD"/>
</dbReference>
<feature type="domain" description="FlgD Tudor-like" evidence="7">
    <location>
        <begin position="85"/>
        <end position="219"/>
    </location>
</feature>
<evidence type="ECO:0000313" key="8">
    <source>
        <dbReference type="EMBL" id="ASJ71808.1"/>
    </source>
</evidence>
<dbReference type="Pfam" id="PF13861">
    <property type="entry name" value="FLgD_tudor"/>
    <property type="match status" value="1"/>
</dbReference>
<evidence type="ECO:0000256" key="4">
    <source>
        <dbReference type="ARBA" id="ARBA00024746"/>
    </source>
</evidence>
<keyword evidence="9" id="KW-1185">Reference proteome</keyword>
<dbReference type="Pfam" id="PF13860">
    <property type="entry name" value="FlgD_ig"/>
    <property type="match status" value="1"/>
</dbReference>
<protein>
    <recommendedName>
        <fullName evidence="2 5">Basal-body rod modification protein FlgD</fullName>
    </recommendedName>
</protein>
<evidence type="ECO:0000256" key="1">
    <source>
        <dbReference type="ARBA" id="ARBA00010577"/>
    </source>
</evidence>
<dbReference type="Pfam" id="PF03963">
    <property type="entry name" value="FlgD"/>
    <property type="match status" value="1"/>
</dbReference>
<reference evidence="8 9" key="1">
    <citation type="submission" date="2016-12" db="EMBL/GenBank/DDBJ databases">
        <authorList>
            <person name="Song W.-J."/>
            <person name="Kurnit D.M."/>
        </authorList>
    </citation>
    <scope>NUCLEOTIDE SEQUENCE [LARGE SCALE GENOMIC DNA]</scope>
    <source>
        <strain evidence="8 9">IMCC3135</strain>
    </source>
</reference>
<accession>A0A2Z2NQ66</accession>
<dbReference type="GO" id="GO:0044781">
    <property type="term" value="P:bacterial-type flagellum organization"/>
    <property type="evidence" value="ECO:0007669"/>
    <property type="project" value="UniProtKB-UniRule"/>
</dbReference>
<evidence type="ECO:0000256" key="5">
    <source>
        <dbReference type="RuleBase" id="RU362076"/>
    </source>
</evidence>
<dbReference type="OrthoDB" id="9785233at2"/>
<organism evidence="8 9">
    <name type="scientific">Granulosicoccus antarcticus IMCC3135</name>
    <dbReference type="NCBI Taxonomy" id="1192854"/>
    <lineage>
        <taxon>Bacteria</taxon>
        <taxon>Pseudomonadati</taxon>
        <taxon>Pseudomonadota</taxon>
        <taxon>Gammaproteobacteria</taxon>
        <taxon>Chromatiales</taxon>
        <taxon>Granulosicoccaceae</taxon>
        <taxon>Granulosicoccus</taxon>
    </lineage>
</organism>
<evidence type="ECO:0000256" key="3">
    <source>
        <dbReference type="ARBA" id="ARBA00022795"/>
    </source>
</evidence>
<feature type="domain" description="FlgD/Vpr Ig-like" evidence="6">
    <location>
        <begin position="102"/>
        <end position="178"/>
    </location>
</feature>
<dbReference type="RefSeq" id="WP_088917197.1">
    <property type="nucleotide sequence ID" value="NZ_CP018632.1"/>
</dbReference>